<name>A0ABX8RAN1_9ACTN</name>
<dbReference type="Proteomes" id="UP001049518">
    <property type="component" value="Chromosome"/>
</dbReference>
<organism evidence="6 7">
    <name type="scientific">Actinomadura graeca</name>
    <dbReference type="NCBI Taxonomy" id="2750812"/>
    <lineage>
        <taxon>Bacteria</taxon>
        <taxon>Bacillati</taxon>
        <taxon>Actinomycetota</taxon>
        <taxon>Actinomycetes</taxon>
        <taxon>Streptosporangiales</taxon>
        <taxon>Thermomonosporaceae</taxon>
        <taxon>Actinomadura</taxon>
    </lineage>
</organism>
<dbReference type="PROSITE" id="PS00211">
    <property type="entry name" value="ABC_TRANSPORTER_1"/>
    <property type="match status" value="1"/>
</dbReference>
<dbReference type="InterPro" id="IPR017911">
    <property type="entry name" value="MacB-like_ATP-bd"/>
</dbReference>
<feature type="compositionally biased region" description="Basic and acidic residues" evidence="4">
    <location>
        <begin position="122"/>
        <end position="148"/>
    </location>
</feature>
<evidence type="ECO:0000256" key="4">
    <source>
        <dbReference type="SAM" id="MobiDB-lite"/>
    </source>
</evidence>
<dbReference type="CDD" id="cd03255">
    <property type="entry name" value="ABC_MJ0796_LolCDE_FtsE"/>
    <property type="match status" value="1"/>
</dbReference>
<dbReference type="GO" id="GO:0005524">
    <property type="term" value="F:ATP binding"/>
    <property type="evidence" value="ECO:0007669"/>
    <property type="project" value="UniProtKB-KW"/>
</dbReference>
<dbReference type="PROSITE" id="PS50893">
    <property type="entry name" value="ABC_TRANSPORTER_2"/>
    <property type="match status" value="1"/>
</dbReference>
<dbReference type="InterPro" id="IPR017871">
    <property type="entry name" value="ABC_transporter-like_CS"/>
</dbReference>
<dbReference type="InterPro" id="IPR027417">
    <property type="entry name" value="P-loop_NTPase"/>
</dbReference>
<feature type="domain" description="ABC transporter" evidence="5">
    <location>
        <begin position="409"/>
        <end position="633"/>
    </location>
</feature>
<feature type="compositionally biased region" description="Basic residues" evidence="4">
    <location>
        <begin position="64"/>
        <end position="88"/>
    </location>
</feature>
<feature type="compositionally biased region" description="Basic residues" evidence="4">
    <location>
        <begin position="107"/>
        <end position="121"/>
    </location>
</feature>
<evidence type="ECO:0000256" key="1">
    <source>
        <dbReference type="ARBA" id="ARBA00022448"/>
    </source>
</evidence>
<dbReference type="SMART" id="SM00382">
    <property type="entry name" value="AAA"/>
    <property type="match status" value="1"/>
</dbReference>
<proteinExistence type="predicted"/>
<gene>
    <name evidence="6" type="ORF">AGRA3207_007703</name>
</gene>
<dbReference type="InterPro" id="IPR003593">
    <property type="entry name" value="AAA+_ATPase"/>
</dbReference>
<dbReference type="PANTHER" id="PTHR24220:SF86">
    <property type="entry name" value="ABC TRANSPORTER ABCH.1"/>
    <property type="match status" value="1"/>
</dbReference>
<dbReference type="Pfam" id="PF00005">
    <property type="entry name" value="ABC_tran"/>
    <property type="match status" value="1"/>
</dbReference>
<protein>
    <submittedName>
        <fullName evidence="6">ABC transporter ATP-binding protein</fullName>
    </submittedName>
</protein>
<feature type="compositionally biased region" description="Basic residues" evidence="4">
    <location>
        <begin position="336"/>
        <end position="366"/>
    </location>
</feature>
<evidence type="ECO:0000256" key="3">
    <source>
        <dbReference type="ARBA" id="ARBA00022840"/>
    </source>
</evidence>
<keyword evidence="2" id="KW-0547">Nucleotide-binding</keyword>
<dbReference type="Gene3D" id="3.40.50.300">
    <property type="entry name" value="P-loop containing nucleotide triphosphate hydrolases"/>
    <property type="match status" value="1"/>
</dbReference>
<sequence>MAACASRPGRARGSIPTARGSRTPRRRAGSSRVAPAATTRARAPRGTGVDQDAHRRPGRGGGGRGRRRRAGHRGPRRRRRSVRAARHAAARDRAGGEDDAGGDPAGRRHPRLRRRAHRVRCRARDADLARRARVGDRARAAGVPDRRRAGPAAVREAAAVPDPAGRHEGRRRAAVRAEPAGPRLHRVHRRPRIRHGHRRRRPALAGSPRRRRDRHGGARLGGDHAGGDPGGRAQDAGRRQAGRGRPHLHRHRAGGRRRPGRAVPAAGEEGREGRGRAAGRRDHHGPDHLGRQGRQGGAGRRPHDRRGHGRGPRPEIARLLRQGAGAGEPDLGTAPRRPRRADRRASRAGRRRLRGAGRPGRGRPHRRGGDRCVHRRQGRGLRGGAGRGHEGGSPVMSGVDPGEGTGPVVELRNVTKTYPGGVSALDGVSLSIGARELVAIVGPSGSGKSTMLHLLGTLDSPSTGTVLVEGRDVSTLSDRRLSALRARRIGFVFQQFHLAPGVTALDNVADGLLYGGVPAARRRARARRALERVGLGHRLGHRPHQLSGGEKQRVAIARSVVGEPAVLLADEPTGALDSASGAGVLDLLRELSGGGTTVVLITHDRDIAALLPRQVRMRDGRVVHDEARAEAAR</sequence>
<feature type="compositionally biased region" description="Basic residues" evidence="4">
    <location>
        <begin position="240"/>
        <end position="260"/>
    </location>
</feature>
<feature type="region of interest" description="Disordered" evidence="4">
    <location>
        <begin position="1"/>
        <end position="408"/>
    </location>
</feature>
<dbReference type="EMBL" id="CP059572">
    <property type="protein sequence ID" value="QXJ27022.1"/>
    <property type="molecule type" value="Genomic_DNA"/>
</dbReference>
<accession>A0ABX8RAN1</accession>
<evidence type="ECO:0000259" key="5">
    <source>
        <dbReference type="PROSITE" id="PS50893"/>
    </source>
</evidence>
<keyword evidence="7" id="KW-1185">Reference proteome</keyword>
<dbReference type="PANTHER" id="PTHR24220">
    <property type="entry name" value="IMPORT ATP-BINDING PROTEIN"/>
    <property type="match status" value="1"/>
</dbReference>
<feature type="compositionally biased region" description="Low complexity" evidence="4">
    <location>
        <begin position="32"/>
        <end position="49"/>
    </location>
</feature>
<feature type="compositionally biased region" description="Low complexity" evidence="4">
    <location>
        <begin position="150"/>
        <end position="163"/>
    </location>
</feature>
<feature type="compositionally biased region" description="Basic residues" evidence="4">
    <location>
        <begin position="300"/>
        <end position="311"/>
    </location>
</feature>
<dbReference type="InterPro" id="IPR015854">
    <property type="entry name" value="ABC_transpr_LolD-like"/>
</dbReference>
<evidence type="ECO:0000256" key="2">
    <source>
        <dbReference type="ARBA" id="ARBA00022741"/>
    </source>
</evidence>
<feature type="compositionally biased region" description="Basic residues" evidence="4">
    <location>
        <begin position="183"/>
        <end position="214"/>
    </location>
</feature>
<evidence type="ECO:0000313" key="6">
    <source>
        <dbReference type="EMBL" id="QXJ27022.1"/>
    </source>
</evidence>
<keyword evidence="1" id="KW-0813">Transport</keyword>
<dbReference type="InterPro" id="IPR003439">
    <property type="entry name" value="ABC_transporter-like_ATP-bd"/>
</dbReference>
<reference evidence="6" key="1">
    <citation type="submission" date="2020-07" db="EMBL/GenBank/DDBJ databases">
        <authorList>
            <person name="Tarantini F.S."/>
            <person name="Hong K.W."/>
            <person name="Chan K.G."/>
        </authorList>
    </citation>
    <scope>NUCLEOTIDE SEQUENCE</scope>
    <source>
        <strain evidence="6">32-07</strain>
    </source>
</reference>
<keyword evidence="3 6" id="KW-0067">ATP-binding</keyword>
<evidence type="ECO:0000313" key="7">
    <source>
        <dbReference type="Proteomes" id="UP001049518"/>
    </source>
</evidence>
<dbReference type="SUPFAM" id="SSF52540">
    <property type="entry name" value="P-loop containing nucleoside triphosphate hydrolases"/>
    <property type="match status" value="1"/>
</dbReference>